<evidence type="ECO:0000313" key="1">
    <source>
        <dbReference type="EMBL" id="CUV25311.1"/>
    </source>
</evidence>
<accession>A0A0S4XAL9</accession>
<dbReference type="EMBL" id="LN899822">
    <property type="protein sequence ID" value="CUV61173.1"/>
    <property type="molecule type" value="Genomic_DNA"/>
</dbReference>
<gene>
    <name evidence="2" type="ORF">RD1301_v1_1340006</name>
    <name evidence="1" type="ORF">RUN1744_v1_910027</name>
</gene>
<sequence length="35" mass="4100">MVDFVLGEIPYLFLVLAKKIDVMVRIPVEILQFSY</sequence>
<name>A0A0S4XAL9_RALSL</name>
<evidence type="ECO:0000313" key="2">
    <source>
        <dbReference type="EMBL" id="CUV61173.1"/>
    </source>
</evidence>
<dbReference type="EMBL" id="LN899823">
    <property type="protein sequence ID" value="CUV25311.1"/>
    <property type="molecule type" value="Genomic_DNA"/>
</dbReference>
<protein>
    <submittedName>
        <fullName evidence="2">Uncharacterized protein</fullName>
    </submittedName>
</protein>
<proteinExistence type="predicted"/>
<organism evidence="2">
    <name type="scientific">Ralstonia solanacearum</name>
    <name type="common">Pseudomonas solanacearum</name>
    <dbReference type="NCBI Taxonomy" id="305"/>
    <lineage>
        <taxon>Bacteria</taxon>
        <taxon>Pseudomonadati</taxon>
        <taxon>Pseudomonadota</taxon>
        <taxon>Betaproteobacteria</taxon>
        <taxon>Burkholderiales</taxon>
        <taxon>Burkholderiaceae</taxon>
        <taxon>Ralstonia</taxon>
        <taxon>Ralstonia solanacearum species complex</taxon>
    </lineage>
</organism>
<dbReference type="AlphaFoldDB" id="A0A0S4XAL9"/>
<reference evidence="2" key="1">
    <citation type="submission" date="2015-10" db="EMBL/GenBank/DDBJ databases">
        <authorList>
            <person name="Gilbert D.G."/>
        </authorList>
    </citation>
    <scope>NUCLEOTIDE SEQUENCE</scope>
    <source>
        <strain evidence="2">Phyl III-seqv23</strain>
    </source>
</reference>